<dbReference type="Proteomes" id="UP000664940">
    <property type="component" value="Unassembled WGS sequence"/>
</dbReference>
<protein>
    <submittedName>
        <fullName evidence="1">Uncharacterized protein</fullName>
    </submittedName>
</protein>
<evidence type="ECO:0000313" key="1">
    <source>
        <dbReference type="EMBL" id="KAF6125451.1"/>
    </source>
</evidence>
<sequence length="136" mass="15129">MGARALPRRTRIAATPEAAATTPAALEDLDCWLFFFFFLSYERAVLRLSWRDLARCCRVSGPLSLRRVVPAVVLERSAARVMPGAFPTLPQVLPELRERFALWRTCWELLPAVTPAHTPGLSLAGSRISSVPSLRL</sequence>
<comment type="caution">
    <text evidence="1">The sequence shown here is derived from an EMBL/GenBank/DDBJ whole genome shotgun (WGS) entry which is preliminary data.</text>
</comment>
<accession>A0A834EQK5</accession>
<reference evidence="1 2" key="1">
    <citation type="journal article" date="2020" name="Nature">
        <title>Six reference-quality genomes reveal evolution of bat adaptations.</title>
        <authorList>
            <person name="Jebb D."/>
            <person name="Huang Z."/>
            <person name="Pippel M."/>
            <person name="Hughes G.M."/>
            <person name="Lavrichenko K."/>
            <person name="Devanna P."/>
            <person name="Winkler S."/>
            <person name="Jermiin L.S."/>
            <person name="Skirmuntt E.C."/>
            <person name="Katzourakis A."/>
            <person name="Burkitt-Gray L."/>
            <person name="Ray D.A."/>
            <person name="Sullivan K.A.M."/>
            <person name="Roscito J.G."/>
            <person name="Kirilenko B.M."/>
            <person name="Davalos L.M."/>
            <person name="Corthals A.P."/>
            <person name="Power M.L."/>
            <person name="Jones G."/>
            <person name="Ransome R.D."/>
            <person name="Dechmann D.K.N."/>
            <person name="Locatelli A.G."/>
            <person name="Puechmaille S.J."/>
            <person name="Fedrigo O."/>
            <person name="Jarvis E.D."/>
            <person name="Hiller M."/>
            <person name="Vernes S.C."/>
            <person name="Myers E.W."/>
            <person name="Teeling E.C."/>
        </authorList>
    </citation>
    <scope>NUCLEOTIDE SEQUENCE [LARGE SCALE GENOMIC DNA]</scope>
    <source>
        <strain evidence="1">Bat1K_MPI-CBG_1</strain>
    </source>
</reference>
<dbReference type="EMBL" id="JABVXQ010000002">
    <property type="protein sequence ID" value="KAF6125451.1"/>
    <property type="molecule type" value="Genomic_DNA"/>
</dbReference>
<organism evidence="1 2">
    <name type="scientific">Phyllostomus discolor</name>
    <name type="common">pale spear-nosed bat</name>
    <dbReference type="NCBI Taxonomy" id="89673"/>
    <lineage>
        <taxon>Eukaryota</taxon>
        <taxon>Metazoa</taxon>
        <taxon>Chordata</taxon>
        <taxon>Craniata</taxon>
        <taxon>Vertebrata</taxon>
        <taxon>Euteleostomi</taxon>
        <taxon>Mammalia</taxon>
        <taxon>Eutheria</taxon>
        <taxon>Laurasiatheria</taxon>
        <taxon>Chiroptera</taxon>
        <taxon>Yangochiroptera</taxon>
        <taxon>Phyllostomidae</taxon>
        <taxon>Phyllostominae</taxon>
        <taxon>Phyllostomus</taxon>
    </lineage>
</organism>
<gene>
    <name evidence="1" type="ORF">HJG60_009892</name>
</gene>
<dbReference type="AlphaFoldDB" id="A0A834EQK5"/>
<name>A0A834EQK5_9CHIR</name>
<proteinExistence type="predicted"/>
<evidence type="ECO:0000313" key="2">
    <source>
        <dbReference type="Proteomes" id="UP000664940"/>
    </source>
</evidence>